<dbReference type="Proteomes" id="UP000054485">
    <property type="component" value="Unassembled WGS sequence"/>
</dbReference>
<keyword evidence="2" id="KW-1185">Reference proteome</keyword>
<name>A0A0D0BTB8_9AGAM</name>
<evidence type="ECO:0000313" key="1">
    <source>
        <dbReference type="EMBL" id="KIK46298.1"/>
    </source>
</evidence>
<protein>
    <submittedName>
        <fullName evidence="1">Uncharacterized protein</fullName>
    </submittedName>
</protein>
<dbReference type="AlphaFoldDB" id="A0A0D0BTB8"/>
<gene>
    <name evidence="1" type="ORF">CY34DRAFT_441441</name>
</gene>
<accession>A0A0D0BTB8</accession>
<dbReference type="InParanoid" id="A0A0D0BTB8"/>
<reference evidence="2" key="2">
    <citation type="submission" date="2015-01" db="EMBL/GenBank/DDBJ databases">
        <title>Evolutionary Origins and Diversification of the Mycorrhizal Mutualists.</title>
        <authorList>
            <consortium name="DOE Joint Genome Institute"/>
            <consortium name="Mycorrhizal Genomics Consortium"/>
            <person name="Kohler A."/>
            <person name="Kuo A."/>
            <person name="Nagy L.G."/>
            <person name="Floudas D."/>
            <person name="Copeland A."/>
            <person name="Barry K.W."/>
            <person name="Cichocki N."/>
            <person name="Veneault-Fourrey C."/>
            <person name="LaButti K."/>
            <person name="Lindquist E.A."/>
            <person name="Lipzen A."/>
            <person name="Lundell T."/>
            <person name="Morin E."/>
            <person name="Murat C."/>
            <person name="Riley R."/>
            <person name="Ohm R."/>
            <person name="Sun H."/>
            <person name="Tunlid A."/>
            <person name="Henrissat B."/>
            <person name="Grigoriev I.V."/>
            <person name="Hibbett D.S."/>
            <person name="Martin F."/>
        </authorList>
    </citation>
    <scope>NUCLEOTIDE SEQUENCE [LARGE SCALE GENOMIC DNA]</scope>
    <source>
        <strain evidence="2">UH-Slu-Lm8-n1</strain>
    </source>
</reference>
<reference evidence="1 2" key="1">
    <citation type="submission" date="2014-04" db="EMBL/GenBank/DDBJ databases">
        <authorList>
            <consortium name="DOE Joint Genome Institute"/>
            <person name="Kuo A."/>
            <person name="Ruytinx J."/>
            <person name="Rineau F."/>
            <person name="Colpaert J."/>
            <person name="Kohler A."/>
            <person name="Nagy L.G."/>
            <person name="Floudas D."/>
            <person name="Copeland A."/>
            <person name="Barry K.W."/>
            <person name="Cichocki N."/>
            <person name="Veneault-Fourrey C."/>
            <person name="LaButti K."/>
            <person name="Lindquist E.A."/>
            <person name="Lipzen A."/>
            <person name="Lundell T."/>
            <person name="Morin E."/>
            <person name="Murat C."/>
            <person name="Sun H."/>
            <person name="Tunlid A."/>
            <person name="Henrissat B."/>
            <person name="Grigoriev I.V."/>
            <person name="Hibbett D.S."/>
            <person name="Martin F."/>
            <person name="Nordberg H.P."/>
            <person name="Cantor M.N."/>
            <person name="Hua S.X."/>
        </authorList>
    </citation>
    <scope>NUCLEOTIDE SEQUENCE [LARGE SCALE GENOMIC DNA]</scope>
    <source>
        <strain evidence="1 2">UH-Slu-Lm8-n1</strain>
    </source>
</reference>
<organism evidence="1 2">
    <name type="scientific">Suillus luteus UH-Slu-Lm8-n1</name>
    <dbReference type="NCBI Taxonomy" id="930992"/>
    <lineage>
        <taxon>Eukaryota</taxon>
        <taxon>Fungi</taxon>
        <taxon>Dikarya</taxon>
        <taxon>Basidiomycota</taxon>
        <taxon>Agaricomycotina</taxon>
        <taxon>Agaricomycetes</taxon>
        <taxon>Agaricomycetidae</taxon>
        <taxon>Boletales</taxon>
        <taxon>Suillineae</taxon>
        <taxon>Suillaceae</taxon>
        <taxon>Suillus</taxon>
    </lineage>
</organism>
<evidence type="ECO:0000313" key="2">
    <source>
        <dbReference type="Proteomes" id="UP000054485"/>
    </source>
</evidence>
<dbReference type="EMBL" id="KN835161">
    <property type="protein sequence ID" value="KIK46298.1"/>
    <property type="molecule type" value="Genomic_DNA"/>
</dbReference>
<dbReference type="HOGENOM" id="CLU_1994111_0_0_1"/>
<proteinExistence type="predicted"/>
<sequence>MGFGVDVLSIYHHALEGTLYLEHIPVAQESSKFWWRKVLGTLQGVTVDLLRSYSKICKAVSNDTMSKPAPNLSASVRDAFSGMSLCVVCWDIISTVDSATARMPVHSVPAGAWQLTRTLLLLFDV</sequence>